<dbReference type="Proteomes" id="UP000269289">
    <property type="component" value="Unassembled WGS sequence"/>
</dbReference>
<evidence type="ECO:0000256" key="9">
    <source>
        <dbReference type="ARBA" id="ARBA00023136"/>
    </source>
</evidence>
<dbReference type="Pfam" id="PF01544">
    <property type="entry name" value="CorA"/>
    <property type="match status" value="1"/>
</dbReference>
<dbReference type="GO" id="GO:0005886">
    <property type="term" value="C:plasma membrane"/>
    <property type="evidence" value="ECO:0007669"/>
    <property type="project" value="UniProtKB-SubCell"/>
</dbReference>
<evidence type="ECO:0000256" key="5">
    <source>
        <dbReference type="ARBA" id="ARBA00022692"/>
    </source>
</evidence>
<comment type="subcellular location">
    <subcellularLocation>
        <location evidence="1">Cell membrane</location>
        <topology evidence="1">Multi-pass membrane protein</topology>
    </subcellularLocation>
</comment>
<evidence type="ECO:0000256" key="8">
    <source>
        <dbReference type="ARBA" id="ARBA00023065"/>
    </source>
</evidence>
<dbReference type="GO" id="GO:0015095">
    <property type="term" value="F:magnesium ion transmembrane transporter activity"/>
    <property type="evidence" value="ECO:0007669"/>
    <property type="project" value="TreeGrafter"/>
</dbReference>
<evidence type="ECO:0000313" key="14">
    <source>
        <dbReference type="Proteomes" id="UP000269289"/>
    </source>
</evidence>
<dbReference type="PANTHER" id="PTHR46494">
    <property type="entry name" value="CORA FAMILY METAL ION TRANSPORTER (EUROFUNG)"/>
    <property type="match status" value="1"/>
</dbReference>
<evidence type="ECO:0000256" key="2">
    <source>
        <dbReference type="ARBA" id="ARBA00009765"/>
    </source>
</evidence>
<keyword evidence="8" id="KW-0406">Ion transport</keyword>
<comment type="function">
    <text evidence="11">Mediates influx of magnesium ions. Alternates between open and closed states. Activated by low cytoplasmic Mg(2+) levels. Inactive when cytoplasmic Mg(2+) levels are high.</text>
</comment>
<name>A0A3M2JNQ1_9CELL</name>
<evidence type="ECO:0000256" key="11">
    <source>
        <dbReference type="ARBA" id="ARBA00045497"/>
    </source>
</evidence>
<organism evidence="13 14">
    <name type="scientific">Cellulomonas triticagri</name>
    <dbReference type="NCBI Taxonomy" id="2483352"/>
    <lineage>
        <taxon>Bacteria</taxon>
        <taxon>Bacillati</taxon>
        <taxon>Actinomycetota</taxon>
        <taxon>Actinomycetes</taxon>
        <taxon>Micrococcales</taxon>
        <taxon>Cellulomonadaceae</taxon>
        <taxon>Cellulomonas</taxon>
    </lineage>
</organism>
<evidence type="ECO:0000256" key="3">
    <source>
        <dbReference type="ARBA" id="ARBA00022448"/>
    </source>
</evidence>
<dbReference type="InterPro" id="IPR002523">
    <property type="entry name" value="MgTranspt_CorA/ZnTranspt_ZntB"/>
</dbReference>
<dbReference type="AlphaFoldDB" id="A0A3M2JNQ1"/>
<comment type="similarity">
    <text evidence="2">Belongs to the CorA metal ion transporter (MIT) (TC 1.A.35) family.</text>
</comment>
<evidence type="ECO:0000256" key="7">
    <source>
        <dbReference type="ARBA" id="ARBA00022989"/>
    </source>
</evidence>
<dbReference type="EMBL" id="RFFI01000015">
    <property type="protein sequence ID" value="RMI13460.1"/>
    <property type="molecule type" value="Genomic_DNA"/>
</dbReference>
<dbReference type="GO" id="GO:0000287">
    <property type="term" value="F:magnesium ion binding"/>
    <property type="evidence" value="ECO:0007669"/>
    <property type="project" value="TreeGrafter"/>
</dbReference>
<evidence type="ECO:0000256" key="1">
    <source>
        <dbReference type="ARBA" id="ARBA00004651"/>
    </source>
</evidence>
<dbReference type="GO" id="GO:0015087">
    <property type="term" value="F:cobalt ion transmembrane transporter activity"/>
    <property type="evidence" value="ECO:0007669"/>
    <property type="project" value="TreeGrafter"/>
</dbReference>
<dbReference type="SUPFAM" id="SSF143865">
    <property type="entry name" value="CorA soluble domain-like"/>
    <property type="match status" value="1"/>
</dbReference>
<keyword evidence="9 12" id="KW-0472">Membrane</keyword>
<dbReference type="Gene3D" id="1.20.58.340">
    <property type="entry name" value="Magnesium transport protein CorA, transmembrane region"/>
    <property type="match status" value="2"/>
</dbReference>
<accession>A0A3M2JNQ1</accession>
<evidence type="ECO:0000313" key="13">
    <source>
        <dbReference type="EMBL" id="RMI13460.1"/>
    </source>
</evidence>
<evidence type="ECO:0000256" key="10">
    <source>
        <dbReference type="ARBA" id="ARBA00034269"/>
    </source>
</evidence>
<sequence length="346" mass="37291">MGDGGVAGRATGRTGQHNASVESAWVQGGDGWTATPPDGLLALLAAPEPPAAWVHVDSVDHLAEAARQAGLPESVVRRAVEGGLSDDPRHPQVRKLPGGGQYLVSPTLAYDGRTRDVTTGLWAALVVDDVTITAEEGGTGLLDDVLEHLADAERLPQDSTHQVFAAALMALVHRASAVEVGIGEAVADVEQQVFTPGTPDPAEVVYDLKREIAEARRALVPLLAVLPELISEEEDARRETRTMRWLRRLDTALGKVDRHLDGHDALLGDMLSVHLSRVSVRQNEDMRKISAWAAIIAVPTLVAGIYGMNFDHMPELHWLAGYPLALVLMAGAATVLFRLFKRSRWL</sequence>
<keyword evidence="3" id="KW-0813">Transport</keyword>
<comment type="catalytic activity">
    <reaction evidence="10">
        <text>Mg(2+)(in) = Mg(2+)(out)</text>
        <dbReference type="Rhea" id="RHEA:29827"/>
        <dbReference type="ChEBI" id="CHEBI:18420"/>
    </reaction>
</comment>
<keyword evidence="4" id="KW-1003">Cell membrane</keyword>
<keyword evidence="14" id="KW-1185">Reference proteome</keyword>
<keyword evidence="5 12" id="KW-0812">Transmembrane</keyword>
<comment type="caution">
    <text evidence="13">The sequence shown here is derived from an EMBL/GenBank/DDBJ whole genome shotgun (WGS) entry which is preliminary data.</text>
</comment>
<dbReference type="FunFam" id="1.20.58.340:FF:000004">
    <property type="entry name" value="Magnesium transport protein CorA"/>
    <property type="match status" value="1"/>
</dbReference>
<feature type="transmembrane region" description="Helical" evidence="12">
    <location>
        <begin position="320"/>
        <end position="340"/>
    </location>
</feature>
<dbReference type="InterPro" id="IPR045863">
    <property type="entry name" value="CorA_TM1_TM2"/>
</dbReference>
<evidence type="ECO:0000256" key="12">
    <source>
        <dbReference type="SAM" id="Phobius"/>
    </source>
</evidence>
<reference evidence="13 14" key="1">
    <citation type="submission" date="2018-10" db="EMBL/GenBank/DDBJ databases">
        <title>Isolation, diversity and antifungal activity of actinobacteria from wheat.</title>
        <authorList>
            <person name="Han C."/>
        </authorList>
    </citation>
    <scope>NUCLEOTIDE SEQUENCE [LARGE SCALE GENOMIC DNA]</scope>
    <source>
        <strain evidence="13 14">NEAU-YY56</strain>
    </source>
</reference>
<gene>
    <name evidence="13" type="ORF">EBM89_04395</name>
</gene>
<dbReference type="InterPro" id="IPR045861">
    <property type="entry name" value="CorA_cytoplasmic_dom"/>
</dbReference>
<keyword evidence="7 12" id="KW-1133">Transmembrane helix</keyword>
<evidence type="ECO:0000256" key="6">
    <source>
        <dbReference type="ARBA" id="ARBA00022842"/>
    </source>
</evidence>
<proteinExistence type="inferred from homology"/>
<feature type="transmembrane region" description="Helical" evidence="12">
    <location>
        <begin position="289"/>
        <end position="308"/>
    </location>
</feature>
<protein>
    <submittedName>
        <fullName evidence="13">Magnesium and cobalt transport protein CorA</fullName>
    </submittedName>
</protein>
<keyword evidence="6" id="KW-0460">Magnesium</keyword>
<dbReference type="GO" id="GO:0050897">
    <property type="term" value="F:cobalt ion binding"/>
    <property type="evidence" value="ECO:0007669"/>
    <property type="project" value="TreeGrafter"/>
</dbReference>
<dbReference type="SUPFAM" id="SSF144083">
    <property type="entry name" value="Magnesium transport protein CorA, transmembrane region"/>
    <property type="match status" value="1"/>
</dbReference>
<evidence type="ECO:0000256" key="4">
    <source>
        <dbReference type="ARBA" id="ARBA00022475"/>
    </source>
</evidence>
<dbReference type="PANTHER" id="PTHR46494:SF1">
    <property type="entry name" value="CORA FAMILY METAL ION TRANSPORTER (EUROFUNG)"/>
    <property type="match status" value="1"/>
</dbReference>